<evidence type="ECO:0000256" key="1">
    <source>
        <dbReference type="SAM" id="MobiDB-lite"/>
    </source>
</evidence>
<keyword evidence="3" id="KW-1185">Reference proteome</keyword>
<sequence length="207" mass="23141">MRDRLPSIVAILLLTCLVIGTWWAADYAQRAVPIDPPRRITHEPDHWASEFVLIRTDEAGTVINRLEGDYLEHFPDDDSYEIKMARAIGQQPGSPLTVATSDTAVMDQDGSRVVMTGNAHVHRQPDAENQPLDVKSHVLIVLPDEDVVYTDHPALVTHGNSTMNGKGMRYDNSTRQLQVHAATDVKISGQDTQERRARSSERTQQQP</sequence>
<dbReference type="Proteomes" id="UP001232156">
    <property type="component" value="Unassembled WGS sequence"/>
</dbReference>
<organism evidence="2 3">
    <name type="scientific">Yanghanlia caeni</name>
    <dbReference type="NCBI Taxonomy" id="3064283"/>
    <lineage>
        <taxon>Bacteria</taxon>
        <taxon>Pseudomonadati</taxon>
        <taxon>Pseudomonadota</taxon>
        <taxon>Betaproteobacteria</taxon>
        <taxon>Burkholderiales</taxon>
        <taxon>Alcaligenaceae</taxon>
        <taxon>Yanghanlia</taxon>
    </lineage>
</organism>
<dbReference type="InterPro" id="IPR010664">
    <property type="entry name" value="LipoPS_assembly_LptC-rel"/>
</dbReference>
<evidence type="ECO:0000313" key="3">
    <source>
        <dbReference type="Proteomes" id="UP001232156"/>
    </source>
</evidence>
<dbReference type="EMBL" id="JAUZQE010000018">
    <property type="protein sequence ID" value="MDR4126111.1"/>
    <property type="molecule type" value="Genomic_DNA"/>
</dbReference>
<feature type="region of interest" description="Disordered" evidence="1">
    <location>
        <begin position="182"/>
        <end position="207"/>
    </location>
</feature>
<proteinExistence type="predicted"/>
<dbReference type="InterPro" id="IPR026265">
    <property type="entry name" value="LptC"/>
</dbReference>
<dbReference type="Pfam" id="PF06835">
    <property type="entry name" value="LptC"/>
    <property type="match status" value="1"/>
</dbReference>
<name>A0ABU1D6Y8_9BURK</name>
<reference evidence="2 3" key="1">
    <citation type="submission" date="2023-08" db="EMBL/GenBank/DDBJ databases">
        <title>Alcaligenaceae gen. nov., a novel taxon isolated from the sludge of Yixing Pesticide Factory.</title>
        <authorList>
            <person name="Ruan L."/>
        </authorList>
    </citation>
    <scope>NUCLEOTIDE SEQUENCE [LARGE SCALE GENOMIC DNA]</scope>
    <source>
        <strain evidence="2 3">LG-2</strain>
    </source>
</reference>
<accession>A0ABU1D6Y8</accession>
<evidence type="ECO:0000313" key="2">
    <source>
        <dbReference type="EMBL" id="MDR4126111.1"/>
    </source>
</evidence>
<gene>
    <name evidence="2" type="primary">lptC</name>
    <name evidence="2" type="ORF">Q8947_08965</name>
</gene>
<protein>
    <submittedName>
        <fullName evidence="2">LPS export ABC transporter periplasmic protein LptC</fullName>
    </submittedName>
</protein>
<comment type="caution">
    <text evidence="2">The sequence shown here is derived from an EMBL/GenBank/DDBJ whole genome shotgun (WGS) entry which is preliminary data.</text>
</comment>
<dbReference type="NCBIfam" id="TIGR04409">
    <property type="entry name" value="LptC_YrbK"/>
    <property type="match status" value="1"/>
</dbReference>
<dbReference type="Gene3D" id="2.60.450.10">
    <property type="entry name" value="Lipopolysaccharide (LPS) transport protein A like domain"/>
    <property type="match status" value="1"/>
</dbReference>
<dbReference type="RefSeq" id="WP_165277693.1">
    <property type="nucleotide sequence ID" value="NZ_JAUZQE010000018.1"/>
</dbReference>
<feature type="compositionally biased region" description="Basic and acidic residues" evidence="1">
    <location>
        <begin position="192"/>
        <end position="201"/>
    </location>
</feature>